<protein>
    <submittedName>
        <fullName evidence="2">Flp pilus assembly protein CpaB</fullName>
    </submittedName>
</protein>
<dbReference type="Pfam" id="PF08666">
    <property type="entry name" value="SAF"/>
    <property type="match status" value="1"/>
</dbReference>
<dbReference type="Pfam" id="PF16976">
    <property type="entry name" value="RcpC"/>
    <property type="match status" value="1"/>
</dbReference>
<sequence>MSPIRLIILLVAAAAAVGAALLVRDMSSQPSPQTNTGKPVEIVREVEVSSTKVLVSRSDKRIGSLLTPEDFQWSDWPEKAVHGGYFTQESDPGAIEQLSGSVVKTALLAGEPIVQQKIVKKGETGFMAALLRPGMRAISVEISPETASAGFILPDDRVDVILTYEIEVLTERGPTDTTLTKTVIENARVLAIDQIFGEMDGASVLTGSTATLELEPQQAELLAHSGRLGRISLALRSVADANENDGATIAATGLLTGDSGAGNRVKVFKNGSVGGGS</sequence>
<dbReference type="OrthoDB" id="163768at2"/>
<evidence type="ECO:0000313" key="3">
    <source>
        <dbReference type="Proteomes" id="UP000266385"/>
    </source>
</evidence>
<evidence type="ECO:0000313" key="2">
    <source>
        <dbReference type="EMBL" id="RIJ32395.1"/>
    </source>
</evidence>
<dbReference type="EMBL" id="QWFX01000005">
    <property type="protein sequence ID" value="RIJ32395.1"/>
    <property type="molecule type" value="Genomic_DNA"/>
</dbReference>
<gene>
    <name evidence="2" type="primary">cpaB</name>
    <name evidence="2" type="ORF">D1223_00580</name>
</gene>
<dbReference type="RefSeq" id="WP_119374476.1">
    <property type="nucleotide sequence ID" value="NZ_QWFX01000005.1"/>
</dbReference>
<evidence type="ECO:0000259" key="1">
    <source>
        <dbReference type="SMART" id="SM00858"/>
    </source>
</evidence>
<dbReference type="InterPro" id="IPR013974">
    <property type="entry name" value="SAF"/>
</dbReference>
<dbReference type="NCBIfam" id="TIGR03177">
    <property type="entry name" value="pilus_cpaB"/>
    <property type="match status" value="1"/>
</dbReference>
<dbReference type="InterPro" id="IPR017592">
    <property type="entry name" value="Pilus_assmbl_Flp-typ_CpaB"/>
</dbReference>
<accession>A0A399RS71</accession>
<keyword evidence="3" id="KW-1185">Reference proteome</keyword>
<comment type="caution">
    <text evidence="2">The sequence shown here is derived from an EMBL/GenBank/DDBJ whole genome shotgun (WGS) entry which is preliminary data.</text>
</comment>
<name>A0A399RS71_9PROT</name>
<reference evidence="2 3" key="1">
    <citation type="submission" date="2018-08" db="EMBL/GenBank/DDBJ databases">
        <title>Henriciella mobilis sp. nov., isolated from seawater.</title>
        <authorList>
            <person name="Cheng H."/>
            <person name="Wu Y.-H."/>
            <person name="Xu X.-W."/>
            <person name="Guo L.-L."/>
        </authorList>
    </citation>
    <scope>NUCLEOTIDE SEQUENCE [LARGE SCALE GENOMIC DNA]</scope>
    <source>
        <strain evidence="2 3">JN25</strain>
    </source>
</reference>
<dbReference type="SMART" id="SM00858">
    <property type="entry name" value="SAF"/>
    <property type="match status" value="1"/>
</dbReference>
<dbReference type="AlphaFoldDB" id="A0A399RS71"/>
<dbReference type="InterPro" id="IPR031571">
    <property type="entry name" value="RcpC_dom"/>
</dbReference>
<dbReference type="Proteomes" id="UP000266385">
    <property type="component" value="Unassembled WGS sequence"/>
</dbReference>
<dbReference type="CDD" id="cd11614">
    <property type="entry name" value="SAF_CpaB_FlgA_like"/>
    <property type="match status" value="1"/>
</dbReference>
<organism evidence="2 3">
    <name type="scientific">Henriciella mobilis</name>
    <dbReference type="NCBI Taxonomy" id="2305467"/>
    <lineage>
        <taxon>Bacteria</taxon>
        <taxon>Pseudomonadati</taxon>
        <taxon>Pseudomonadota</taxon>
        <taxon>Alphaproteobacteria</taxon>
        <taxon>Hyphomonadales</taxon>
        <taxon>Hyphomonadaceae</taxon>
        <taxon>Henriciella</taxon>
    </lineage>
</organism>
<proteinExistence type="predicted"/>
<feature type="domain" description="SAF" evidence="1">
    <location>
        <begin position="51"/>
        <end position="119"/>
    </location>
</feature>